<keyword evidence="3" id="KW-0732">Signal</keyword>
<protein>
    <recommendedName>
        <fullName evidence="4">Lipocalin/cytosolic fatty-acid binding domain-containing protein</fullName>
    </recommendedName>
</protein>
<comment type="caution">
    <text evidence="5">The sequence shown here is derived from an EMBL/GenBank/DDBJ whole genome shotgun (WGS) entry which is preliminary data.</text>
</comment>
<evidence type="ECO:0000256" key="2">
    <source>
        <dbReference type="ARBA" id="ARBA00023157"/>
    </source>
</evidence>
<evidence type="ECO:0000256" key="3">
    <source>
        <dbReference type="PIRNR" id="PIRNR036893"/>
    </source>
</evidence>
<dbReference type="GO" id="GO:0005737">
    <property type="term" value="C:cytoplasm"/>
    <property type="evidence" value="ECO:0007669"/>
    <property type="project" value="TreeGrafter"/>
</dbReference>
<dbReference type="Proteomes" id="UP001286313">
    <property type="component" value="Unassembled WGS sequence"/>
</dbReference>
<keyword evidence="2" id="KW-1015">Disulfide bond</keyword>
<dbReference type="GO" id="GO:0000302">
    <property type="term" value="P:response to reactive oxygen species"/>
    <property type="evidence" value="ECO:0007669"/>
    <property type="project" value="TreeGrafter"/>
</dbReference>
<proteinExistence type="inferred from homology"/>
<dbReference type="PANTHER" id="PTHR10612:SF34">
    <property type="entry name" value="APOLIPOPROTEIN D"/>
    <property type="match status" value="1"/>
</dbReference>
<dbReference type="InterPro" id="IPR003057">
    <property type="entry name" value="Invtbrt_color"/>
</dbReference>
<name>A0AAE1BTL6_PETCI</name>
<dbReference type="InterPro" id="IPR012674">
    <property type="entry name" value="Calycin"/>
</dbReference>
<evidence type="ECO:0000313" key="5">
    <source>
        <dbReference type="EMBL" id="KAK3856688.1"/>
    </source>
</evidence>
<dbReference type="Gene3D" id="2.40.128.20">
    <property type="match status" value="1"/>
</dbReference>
<evidence type="ECO:0000313" key="6">
    <source>
        <dbReference type="Proteomes" id="UP001286313"/>
    </source>
</evidence>
<sequence>MSIIQSQTLTNMKSLTLILAFVAITVADKIPDFIVPGQCPPVDTEGLWRQQQPNHSKYAGVWYQHAITNNPYQPNVKCNRIQYDFDGHGFDAKTNGITAEGNLLRHNGKIYPNPLGVPVLSIDYEGMFASPYTLLDTDYENYSCIYSCIDYNHNYYSDFAFIFTRSPSPSDEHLRKCQKAFSDINLELSRFSRTEQGSSCPYDALKDL</sequence>
<dbReference type="PRINTS" id="PR00179">
    <property type="entry name" value="LIPOCALIN"/>
</dbReference>
<keyword evidence="6" id="KW-1185">Reference proteome</keyword>
<dbReference type="InterPro" id="IPR022271">
    <property type="entry name" value="Lipocalin_ApoD"/>
</dbReference>
<dbReference type="EMBL" id="JAWQEG010005814">
    <property type="protein sequence ID" value="KAK3856688.1"/>
    <property type="molecule type" value="Genomic_DNA"/>
</dbReference>
<dbReference type="AlphaFoldDB" id="A0AAE1BTL6"/>
<feature type="domain" description="Lipocalin/cytosolic fatty-acid binding" evidence="4">
    <location>
        <begin position="59"/>
        <end position="196"/>
    </location>
</feature>
<dbReference type="InterPro" id="IPR000566">
    <property type="entry name" value="Lipocln_cytosolic_FA-bd_dom"/>
</dbReference>
<accession>A0AAE1BTL6</accession>
<feature type="chain" id="PRO_5041785793" description="Lipocalin/cytosolic fatty-acid binding domain-containing protein" evidence="3">
    <location>
        <begin position="28"/>
        <end position="208"/>
    </location>
</feature>
<dbReference type="PIRSF" id="PIRSF036893">
    <property type="entry name" value="Lipocalin_ApoD"/>
    <property type="match status" value="1"/>
</dbReference>
<dbReference type="SUPFAM" id="SSF50814">
    <property type="entry name" value="Lipocalins"/>
    <property type="match status" value="1"/>
</dbReference>
<gene>
    <name evidence="5" type="ORF">Pcinc_037015</name>
</gene>
<evidence type="ECO:0000256" key="1">
    <source>
        <dbReference type="ARBA" id="ARBA00006889"/>
    </source>
</evidence>
<feature type="signal peptide" evidence="3">
    <location>
        <begin position="1"/>
        <end position="27"/>
    </location>
</feature>
<dbReference type="Pfam" id="PF00061">
    <property type="entry name" value="Lipocalin"/>
    <property type="match status" value="1"/>
</dbReference>
<reference evidence="5" key="1">
    <citation type="submission" date="2023-10" db="EMBL/GenBank/DDBJ databases">
        <title>Genome assemblies of two species of porcelain crab, Petrolisthes cinctipes and Petrolisthes manimaculis (Anomura: Porcellanidae).</title>
        <authorList>
            <person name="Angst P."/>
        </authorList>
    </citation>
    <scope>NUCLEOTIDE SEQUENCE</scope>
    <source>
        <strain evidence="5">PB745_01</strain>
        <tissue evidence="5">Gill</tissue>
    </source>
</reference>
<dbReference type="GO" id="GO:0031409">
    <property type="term" value="F:pigment binding"/>
    <property type="evidence" value="ECO:0007669"/>
    <property type="project" value="InterPro"/>
</dbReference>
<dbReference type="PRINTS" id="PR01273">
    <property type="entry name" value="INVTBRTCOLOR"/>
</dbReference>
<organism evidence="5 6">
    <name type="scientific">Petrolisthes cinctipes</name>
    <name type="common">Flat porcelain crab</name>
    <dbReference type="NCBI Taxonomy" id="88211"/>
    <lineage>
        <taxon>Eukaryota</taxon>
        <taxon>Metazoa</taxon>
        <taxon>Ecdysozoa</taxon>
        <taxon>Arthropoda</taxon>
        <taxon>Crustacea</taxon>
        <taxon>Multicrustacea</taxon>
        <taxon>Malacostraca</taxon>
        <taxon>Eumalacostraca</taxon>
        <taxon>Eucarida</taxon>
        <taxon>Decapoda</taxon>
        <taxon>Pleocyemata</taxon>
        <taxon>Anomura</taxon>
        <taxon>Galatheoidea</taxon>
        <taxon>Porcellanidae</taxon>
        <taxon>Petrolisthes</taxon>
    </lineage>
</organism>
<dbReference type="PANTHER" id="PTHR10612">
    <property type="entry name" value="APOLIPOPROTEIN D"/>
    <property type="match status" value="1"/>
</dbReference>
<evidence type="ECO:0000259" key="4">
    <source>
        <dbReference type="Pfam" id="PF00061"/>
    </source>
</evidence>
<comment type="similarity">
    <text evidence="1 3">Belongs to the calycin superfamily. Lipocalin family.</text>
</comment>
<dbReference type="GO" id="GO:0006629">
    <property type="term" value="P:lipid metabolic process"/>
    <property type="evidence" value="ECO:0007669"/>
    <property type="project" value="TreeGrafter"/>
</dbReference>